<protein>
    <submittedName>
        <fullName evidence="1">DUF1919 domain-containing protein</fullName>
    </submittedName>
</protein>
<dbReference type="Proteomes" id="UP000295814">
    <property type="component" value="Unassembled WGS sequence"/>
</dbReference>
<dbReference type="AlphaFoldDB" id="A0A562YDF4"/>
<evidence type="ECO:0000313" key="1">
    <source>
        <dbReference type="EMBL" id="TWO32681.1"/>
    </source>
</evidence>
<sequence length="221" mass="26828">MVRKTKVFVKRKMRKTFQEVYSKKDIAELGDKPFVIISNNCWGGSLYQWYKRPYNSPFVGLFLYGPCYIKLLQNFEYYINQDLVFVDRSKYPDRKKTYPLALLGDIEVHFTHYDNEEEAKKKWKRRVERMLKEKNLDNYFFKICDRERTTKEHLKAFHNLPFKNKISFAIYDDSELKKIDNHVKVKESAKKNKNIVPNGKKMFKLTFLYFDPNRWLMNQNI</sequence>
<dbReference type="Pfam" id="PF08942">
    <property type="entry name" value="DUF1919"/>
    <property type="match status" value="1"/>
</dbReference>
<dbReference type="InterPro" id="IPR015037">
    <property type="entry name" value="DUF1919"/>
</dbReference>
<keyword evidence="2" id="KW-1185">Reference proteome</keyword>
<reference evidence="1 2" key="1">
    <citation type="submission" date="2019-03" db="EMBL/GenBank/DDBJ databases">
        <authorList>
            <person name="Zhong Y.L."/>
        </authorList>
    </citation>
    <scope>NUCLEOTIDE SEQUENCE [LARGE SCALE GENOMIC DNA]</scope>
    <source>
        <strain evidence="1 2">W255</strain>
    </source>
</reference>
<proteinExistence type="predicted"/>
<dbReference type="EMBL" id="SMZJ02000004">
    <property type="protein sequence ID" value="TWO32681.1"/>
    <property type="molecule type" value="Genomic_DNA"/>
</dbReference>
<organism evidence="1 2">
    <name type="scientific">Seonamhaeicola sediminis</name>
    <dbReference type="NCBI Taxonomy" id="2528206"/>
    <lineage>
        <taxon>Bacteria</taxon>
        <taxon>Pseudomonadati</taxon>
        <taxon>Bacteroidota</taxon>
        <taxon>Flavobacteriia</taxon>
        <taxon>Flavobacteriales</taxon>
        <taxon>Flavobacteriaceae</taxon>
    </lineage>
</organism>
<name>A0A562YDF4_9FLAO</name>
<dbReference type="SUPFAM" id="SSF142795">
    <property type="entry name" value="CAC2185-like"/>
    <property type="match status" value="1"/>
</dbReference>
<gene>
    <name evidence="1" type="ORF">E1J38_007385</name>
</gene>
<comment type="caution">
    <text evidence="1">The sequence shown here is derived from an EMBL/GenBank/DDBJ whole genome shotgun (WGS) entry which is preliminary data.</text>
</comment>
<dbReference type="OrthoDB" id="6636518at2"/>
<dbReference type="InterPro" id="IPR037226">
    <property type="entry name" value="CAC2185-like_sf"/>
</dbReference>
<evidence type="ECO:0000313" key="2">
    <source>
        <dbReference type="Proteomes" id="UP000295814"/>
    </source>
</evidence>
<accession>A0A562YDF4</accession>
<reference evidence="1 2" key="2">
    <citation type="submission" date="2019-07" db="EMBL/GenBank/DDBJ databases">
        <title>Seonamhaeicola sp. W255 draft genome.</title>
        <authorList>
            <person name="Zhang X.-Y."/>
            <person name="Zhang R."/>
            <person name="Zhong Y.-L."/>
            <person name="Du Z.-J."/>
        </authorList>
    </citation>
    <scope>NUCLEOTIDE SEQUENCE [LARGE SCALE GENOMIC DNA]</scope>
    <source>
        <strain evidence="1 2">W255</strain>
    </source>
</reference>